<reference evidence="2 3" key="1">
    <citation type="submission" date="2019-03" db="EMBL/GenBank/DDBJ databases">
        <title>Nematode-trapping fungi genome.</title>
        <authorList>
            <person name="Vidal-Diez De Ulzurrun G."/>
        </authorList>
    </citation>
    <scope>NUCLEOTIDE SEQUENCE [LARGE SCALE GENOMIC DNA]</scope>
    <source>
        <strain evidence="2 3">TWF154</strain>
    </source>
</reference>
<dbReference type="InterPro" id="IPR014752">
    <property type="entry name" value="Arrestin-like_C"/>
</dbReference>
<gene>
    <name evidence="2" type="ORF">EYR41_003322</name>
</gene>
<feature type="compositionally biased region" description="Polar residues" evidence="1">
    <location>
        <begin position="448"/>
        <end position="458"/>
    </location>
</feature>
<feature type="region of interest" description="Disordered" evidence="1">
    <location>
        <begin position="1"/>
        <end position="37"/>
    </location>
</feature>
<feature type="region of interest" description="Disordered" evidence="1">
    <location>
        <begin position="442"/>
        <end position="489"/>
    </location>
</feature>
<proteinExistence type="predicted"/>
<feature type="compositionally biased region" description="Polar residues" evidence="1">
    <location>
        <begin position="478"/>
        <end position="489"/>
    </location>
</feature>
<evidence type="ECO:0000256" key="1">
    <source>
        <dbReference type="SAM" id="MobiDB-lite"/>
    </source>
</evidence>
<dbReference type="Pfam" id="PF02752">
    <property type="entry name" value="Arrestin_C"/>
    <property type="match status" value="1"/>
</dbReference>
<evidence type="ECO:0000313" key="2">
    <source>
        <dbReference type="EMBL" id="TGJ71353.1"/>
    </source>
</evidence>
<feature type="compositionally biased region" description="Polar residues" evidence="1">
    <location>
        <begin position="413"/>
        <end position="423"/>
    </location>
</feature>
<dbReference type="InterPro" id="IPR011022">
    <property type="entry name" value="Arrestin_C-like"/>
</dbReference>
<dbReference type="EMBL" id="SOZJ01000002">
    <property type="protein sequence ID" value="TGJ71353.1"/>
    <property type="molecule type" value="Genomic_DNA"/>
</dbReference>
<dbReference type="SMART" id="SM01017">
    <property type="entry name" value="Arrestin_C"/>
    <property type="match status" value="1"/>
</dbReference>
<comment type="caution">
    <text evidence="2">The sequence shown here is derived from an EMBL/GenBank/DDBJ whole genome shotgun (WGS) entry which is preliminary data.</text>
</comment>
<dbReference type="Proteomes" id="UP000297595">
    <property type="component" value="Unassembled WGS sequence"/>
</dbReference>
<evidence type="ECO:0000313" key="3">
    <source>
        <dbReference type="Proteomes" id="UP000297595"/>
    </source>
</evidence>
<dbReference type="AlphaFoldDB" id="A0A7C8KG67"/>
<feature type="region of interest" description="Disordered" evidence="1">
    <location>
        <begin position="411"/>
        <end position="430"/>
    </location>
</feature>
<accession>A0A7C8KG67</accession>
<dbReference type="InterPro" id="IPR014756">
    <property type="entry name" value="Ig_E-set"/>
</dbReference>
<dbReference type="SUPFAM" id="SSF81296">
    <property type="entry name" value="E set domains"/>
    <property type="match status" value="1"/>
</dbReference>
<organism evidence="2 3">
    <name type="scientific">Orbilia oligospora</name>
    <name type="common">Nematode-trapping fungus</name>
    <name type="synonym">Arthrobotrys oligospora</name>
    <dbReference type="NCBI Taxonomy" id="2813651"/>
    <lineage>
        <taxon>Eukaryota</taxon>
        <taxon>Fungi</taxon>
        <taxon>Dikarya</taxon>
        <taxon>Ascomycota</taxon>
        <taxon>Pezizomycotina</taxon>
        <taxon>Orbiliomycetes</taxon>
        <taxon>Orbiliales</taxon>
        <taxon>Orbiliaceae</taxon>
        <taxon>Orbilia</taxon>
    </lineage>
</organism>
<dbReference type="Gene3D" id="2.60.40.640">
    <property type="match status" value="1"/>
</dbReference>
<sequence length="505" mass="56504">MDHTDINPKTETQQENESSHHAPSDQASQSSSFRDRTELHTRLARPRTFVRPSLPVDLLVSPVINSRDPCYMKADIFITSPFHIAGGSVAGKLNISTFQNADLQLGRVAIDLVGIEEYGFGHQKMFIALAAEFIDDDHPPPSTILRQGENSGPFWSIRKGEGAFPFDVNLPLDVGPGTFDSGTARIRYVIYGTILFKIRDKKFLVRCCRDVAVAPSLGEFRKTVTDFDREVKVFEERNFVPEGSLKLTANLSRPYWFSGGSAFVDVLVENETQFRIKTIRVRLVRRIDVYPKDPKDHPTPATLTKTMARSELNAGSRWTGLTFNKQDAVTCEIDIPKGQLTIPLGRYFEVQYFIVVTTCPKLDPHRRKVKAVLPIRVLHKDSIHEALMSGIGNKPSFASFSAMRRSLPFAPQRLSTSTSTNGTVVRRRYTDSDLSQVEPIPITEAGHQPTNHVTSGTATPPKVDKHKKREDVEGANPDDSQASSSRHFYSFTSHIPSVRSYFSKA</sequence>
<name>A0A7C8KG67_ORBOL</name>
<protein>
    <submittedName>
        <fullName evidence="2">Uncharacterized protein</fullName>
    </submittedName>
</protein>